<evidence type="ECO:0000259" key="6">
    <source>
        <dbReference type="Pfam" id="PF17800"/>
    </source>
</evidence>
<feature type="compositionally biased region" description="Acidic residues" evidence="5">
    <location>
        <begin position="226"/>
        <end position="236"/>
    </location>
</feature>
<organism evidence="7">
    <name type="scientific">Lotus japonicus</name>
    <name type="common">Lotus corniculatus var. japonicus</name>
    <dbReference type="NCBI Taxonomy" id="34305"/>
    <lineage>
        <taxon>Eukaryota</taxon>
        <taxon>Viridiplantae</taxon>
        <taxon>Streptophyta</taxon>
        <taxon>Embryophyta</taxon>
        <taxon>Tracheophyta</taxon>
        <taxon>Spermatophyta</taxon>
        <taxon>Magnoliopsida</taxon>
        <taxon>eudicotyledons</taxon>
        <taxon>Gunneridae</taxon>
        <taxon>Pentapetalae</taxon>
        <taxon>rosids</taxon>
        <taxon>fabids</taxon>
        <taxon>Fabales</taxon>
        <taxon>Fabaceae</taxon>
        <taxon>Papilionoideae</taxon>
        <taxon>50 kb inversion clade</taxon>
        <taxon>NPAAA clade</taxon>
        <taxon>Hologalegina</taxon>
        <taxon>robinioid clade</taxon>
        <taxon>Loteae</taxon>
        <taxon>Lotus</taxon>
    </lineage>
</organism>
<protein>
    <recommendedName>
        <fullName evidence="2">peptidylprolyl isomerase</fullName>
        <ecNumber evidence="2">5.2.1.8</ecNumber>
    </recommendedName>
</protein>
<dbReference type="PANTHER" id="PTHR43811">
    <property type="entry name" value="FKBP-TYPE PEPTIDYL-PROLYL CIS-TRANS ISOMERASE FKPA"/>
    <property type="match status" value="1"/>
</dbReference>
<dbReference type="InterPro" id="IPR041232">
    <property type="entry name" value="NPL"/>
</dbReference>
<evidence type="ECO:0000256" key="1">
    <source>
        <dbReference type="ARBA" id="ARBA00000971"/>
    </source>
</evidence>
<feature type="region of interest" description="Disordered" evidence="5">
    <location>
        <begin position="264"/>
        <end position="353"/>
    </location>
</feature>
<evidence type="ECO:0000313" key="7">
    <source>
        <dbReference type="EMBL" id="AFK41910.1"/>
    </source>
</evidence>
<reference evidence="7" key="1">
    <citation type="submission" date="2012-05" db="EMBL/GenBank/DDBJ databases">
        <authorList>
            <person name="Krishnakumar V."/>
            <person name="Cheung F."/>
            <person name="Xiao Y."/>
            <person name="Chan A."/>
            <person name="Moskal W.A."/>
            <person name="Town C.D."/>
        </authorList>
    </citation>
    <scope>NUCLEOTIDE SEQUENCE</scope>
</reference>
<feature type="compositionally biased region" description="Low complexity" evidence="5">
    <location>
        <begin position="343"/>
        <end position="353"/>
    </location>
</feature>
<feature type="compositionally biased region" description="Basic residues" evidence="5">
    <location>
        <begin position="163"/>
        <end position="177"/>
    </location>
</feature>
<dbReference type="EMBL" id="BT142116">
    <property type="protein sequence ID" value="AFK41910.1"/>
    <property type="molecule type" value="mRNA"/>
</dbReference>
<feature type="region of interest" description="Disordered" evidence="5">
    <location>
        <begin position="116"/>
        <end position="241"/>
    </location>
</feature>
<dbReference type="AlphaFoldDB" id="I3SNR8"/>
<comment type="catalytic activity">
    <reaction evidence="1">
        <text>[protein]-peptidylproline (omega=180) = [protein]-peptidylproline (omega=0)</text>
        <dbReference type="Rhea" id="RHEA:16237"/>
        <dbReference type="Rhea" id="RHEA-COMP:10747"/>
        <dbReference type="Rhea" id="RHEA-COMP:10748"/>
        <dbReference type="ChEBI" id="CHEBI:83833"/>
        <dbReference type="ChEBI" id="CHEBI:83834"/>
        <dbReference type="EC" id="5.2.1.8"/>
    </reaction>
</comment>
<dbReference type="PANTHER" id="PTHR43811:SF48">
    <property type="entry name" value="PEPTIDYL-PROLYL CIS-TRANS ISOMERASE FKBP43"/>
    <property type="match status" value="1"/>
</dbReference>
<name>I3SNR8_LOTJA</name>
<accession>I3SNR8</accession>
<sequence>MAFWGIEVKPGMPFTHQYDHSKGRLHISMGTLGFGTAQARSTLQCNVGNKSPVYVCSLYPGHTESLQLNLEFQELVENVTFSVVGPRSIHLCGHYLAPVPNTNIADDSESYGIDIANTRSERSENSDEDDTYDDSFIDDDNDPEVFSPSPISNKEGASFNSRSKGKKGNLRLLRKKYQTVGRNDSVKRLRKKDKSKDGQSKDIDNEDSLPISSLYKNKASGRALDQEMDDSDDEGEWDSRCLFPTKTIQMHRETETMDKILPSAEVCQGQGEKPKKRKDCSKETETMDKILPSAEVCQGQGEKPKKKRKDRPKTVDDGARDFPDGNLSEDREVKKRKKKSKSQGKVEVVNSVD</sequence>
<feature type="compositionally biased region" description="Acidic residues" evidence="5">
    <location>
        <begin position="126"/>
        <end position="143"/>
    </location>
</feature>
<proteinExistence type="evidence at transcript level"/>
<feature type="compositionally biased region" description="Basic and acidic residues" evidence="5">
    <location>
        <begin position="312"/>
        <end position="333"/>
    </location>
</feature>
<feature type="domain" description="Nucleoplasmin-like" evidence="6">
    <location>
        <begin position="3"/>
        <end position="95"/>
    </location>
</feature>
<evidence type="ECO:0000256" key="5">
    <source>
        <dbReference type="SAM" id="MobiDB-lite"/>
    </source>
</evidence>
<dbReference type="Gene3D" id="2.60.120.340">
    <property type="entry name" value="Nucleoplasmin core domain"/>
    <property type="match status" value="1"/>
</dbReference>
<keyword evidence="4" id="KW-0413">Isomerase</keyword>
<evidence type="ECO:0000256" key="2">
    <source>
        <dbReference type="ARBA" id="ARBA00013194"/>
    </source>
</evidence>
<dbReference type="Pfam" id="PF17800">
    <property type="entry name" value="NPL"/>
    <property type="match status" value="1"/>
</dbReference>
<dbReference type="GO" id="GO:0003755">
    <property type="term" value="F:peptidyl-prolyl cis-trans isomerase activity"/>
    <property type="evidence" value="ECO:0007669"/>
    <property type="project" value="UniProtKB-KW"/>
</dbReference>
<evidence type="ECO:0000256" key="4">
    <source>
        <dbReference type="ARBA" id="ARBA00023235"/>
    </source>
</evidence>
<evidence type="ECO:0000256" key="3">
    <source>
        <dbReference type="ARBA" id="ARBA00023110"/>
    </source>
</evidence>
<dbReference type="EC" id="5.2.1.8" evidence="2"/>
<feature type="compositionally biased region" description="Basic and acidic residues" evidence="5">
    <location>
        <begin position="194"/>
        <end position="203"/>
    </location>
</feature>
<keyword evidence="3" id="KW-0697">Rotamase</keyword>